<dbReference type="InterPro" id="IPR016181">
    <property type="entry name" value="Acyl_CoA_acyltransferase"/>
</dbReference>
<dbReference type="InterPro" id="IPR050832">
    <property type="entry name" value="Bact_Acetyltransf"/>
</dbReference>
<dbReference type="PANTHER" id="PTHR43877">
    <property type="entry name" value="AMINOALKYLPHOSPHONATE N-ACETYLTRANSFERASE-RELATED-RELATED"/>
    <property type="match status" value="1"/>
</dbReference>
<dbReference type="SUPFAM" id="SSF55729">
    <property type="entry name" value="Acyl-CoA N-acyltransferases (Nat)"/>
    <property type="match status" value="1"/>
</dbReference>
<dbReference type="STRING" id="767519.SAMN05216559_1240"/>
<proteinExistence type="predicted"/>
<dbReference type="GO" id="GO:0016747">
    <property type="term" value="F:acyltransferase activity, transferring groups other than amino-acyl groups"/>
    <property type="evidence" value="ECO:0007669"/>
    <property type="project" value="InterPro"/>
</dbReference>
<keyword evidence="1 4" id="KW-0808">Transferase</keyword>
<reference evidence="4 5" key="1">
    <citation type="submission" date="2016-10" db="EMBL/GenBank/DDBJ databases">
        <authorList>
            <person name="de Groot N.N."/>
        </authorList>
    </citation>
    <scope>NUCLEOTIDE SEQUENCE [LARGE SCALE GENOMIC DNA]</scope>
    <source>
        <strain evidence="4 5">CGMCC 1.10457</strain>
    </source>
</reference>
<dbReference type="Proteomes" id="UP000199062">
    <property type="component" value="Unassembled WGS sequence"/>
</dbReference>
<dbReference type="PROSITE" id="PS51186">
    <property type="entry name" value="GNAT"/>
    <property type="match status" value="1"/>
</dbReference>
<evidence type="ECO:0000313" key="4">
    <source>
        <dbReference type="EMBL" id="SFR93200.1"/>
    </source>
</evidence>
<organism evidence="4 5">
    <name type="scientific">Halomicrobium zhouii</name>
    <dbReference type="NCBI Taxonomy" id="767519"/>
    <lineage>
        <taxon>Archaea</taxon>
        <taxon>Methanobacteriati</taxon>
        <taxon>Methanobacteriota</taxon>
        <taxon>Stenosarchaea group</taxon>
        <taxon>Halobacteria</taxon>
        <taxon>Halobacteriales</taxon>
        <taxon>Haloarculaceae</taxon>
        <taxon>Halomicrobium</taxon>
    </lineage>
</organism>
<dbReference type="AlphaFoldDB" id="A0A1I6KQL0"/>
<evidence type="ECO:0000256" key="2">
    <source>
        <dbReference type="ARBA" id="ARBA00023315"/>
    </source>
</evidence>
<dbReference type="RefSeq" id="WP_089814881.1">
    <property type="nucleotide sequence ID" value="NZ_FOZK01000001.1"/>
</dbReference>
<dbReference type="Pfam" id="PF00583">
    <property type="entry name" value="Acetyltransf_1"/>
    <property type="match status" value="1"/>
</dbReference>
<evidence type="ECO:0000313" key="5">
    <source>
        <dbReference type="Proteomes" id="UP000199062"/>
    </source>
</evidence>
<name>A0A1I6KQL0_9EURY</name>
<dbReference type="OrthoDB" id="134118at2157"/>
<dbReference type="PANTHER" id="PTHR43877:SF2">
    <property type="entry name" value="AMINOALKYLPHOSPHONATE N-ACETYLTRANSFERASE-RELATED"/>
    <property type="match status" value="1"/>
</dbReference>
<dbReference type="InterPro" id="IPR000182">
    <property type="entry name" value="GNAT_dom"/>
</dbReference>
<gene>
    <name evidence="4" type="ORF">SAMN05216559_1240</name>
</gene>
<protein>
    <submittedName>
        <fullName evidence="4">Acetyltransferase (GNAT) family protein</fullName>
    </submittedName>
</protein>
<dbReference type="Gene3D" id="3.40.630.30">
    <property type="match status" value="1"/>
</dbReference>
<evidence type="ECO:0000256" key="1">
    <source>
        <dbReference type="ARBA" id="ARBA00022679"/>
    </source>
</evidence>
<dbReference type="CDD" id="cd04301">
    <property type="entry name" value="NAT_SF"/>
    <property type="match status" value="1"/>
</dbReference>
<keyword evidence="2" id="KW-0012">Acyltransferase</keyword>
<accession>A0A1I6KQL0</accession>
<evidence type="ECO:0000259" key="3">
    <source>
        <dbReference type="PROSITE" id="PS51186"/>
    </source>
</evidence>
<sequence length="301" mass="33240">MNGTVVRQATHDDYEAVEAFTQDTWADQGRGDYIPDVFHDWVDANGPEWRTVVVEVDGDVAGICQGKFLSEHEAWLEGMRVHPEYRGEGHGLRMVRDLFEWARDGGATVARNMVFGWNDAGLGQSMAAGFEPRTSFRWAEPEPEPQSAGQDPQVVDDPAAAWSYWARSDARDVLGGLSLDSEHSWTLSELSRERLHALADDERVFAVKDDGTRGMAARVRTTERSTEDDATETLAEYAVGAWADVTAARRLLDAIRADAHELGADATRVLIPESPRHVAEAAAARVGFSEHCDFVLEADLT</sequence>
<feature type="domain" description="N-acetyltransferase" evidence="3">
    <location>
        <begin position="4"/>
        <end position="149"/>
    </location>
</feature>
<keyword evidence="5" id="KW-1185">Reference proteome</keyword>
<dbReference type="EMBL" id="FOZK01000001">
    <property type="protein sequence ID" value="SFR93200.1"/>
    <property type="molecule type" value="Genomic_DNA"/>
</dbReference>